<proteinExistence type="predicted"/>
<organism evidence="2">
    <name type="scientific">Colletotrichum graminicola (strain M1.001 / M2 / FGSC 10212)</name>
    <name type="common">Maize anthracnose fungus</name>
    <name type="synonym">Glomerella graminicola</name>
    <dbReference type="NCBI Taxonomy" id="645133"/>
    <lineage>
        <taxon>Eukaryota</taxon>
        <taxon>Fungi</taxon>
        <taxon>Dikarya</taxon>
        <taxon>Ascomycota</taxon>
        <taxon>Pezizomycotina</taxon>
        <taxon>Sordariomycetes</taxon>
        <taxon>Hypocreomycetidae</taxon>
        <taxon>Glomerellales</taxon>
        <taxon>Glomerellaceae</taxon>
        <taxon>Colletotrichum</taxon>
        <taxon>Colletotrichum graminicola species complex</taxon>
    </lineage>
</organism>
<dbReference type="HOGENOM" id="CLU_1959414_0_0_1"/>
<dbReference type="AlphaFoldDB" id="E3QZC9"/>
<dbReference type="VEuPathDB" id="FungiDB:GLRG_11362"/>
<protein>
    <submittedName>
        <fullName evidence="1">Uncharacterized protein</fullName>
    </submittedName>
</protein>
<evidence type="ECO:0000313" key="2">
    <source>
        <dbReference type="Proteomes" id="UP000008782"/>
    </source>
</evidence>
<gene>
    <name evidence="1" type="ORF">GLRG_11362</name>
</gene>
<dbReference type="EMBL" id="GG697414">
    <property type="protein sequence ID" value="EFQ36217.1"/>
    <property type="molecule type" value="Genomic_DNA"/>
</dbReference>
<reference evidence="2" key="1">
    <citation type="journal article" date="2012" name="Nat. Genet.">
        <title>Lifestyle transitions in plant pathogenic Colletotrichum fungi deciphered by genome and transcriptome analyses.</title>
        <authorList>
            <person name="O'Connell R.J."/>
            <person name="Thon M.R."/>
            <person name="Hacquard S."/>
            <person name="Amyotte S.G."/>
            <person name="Kleemann J."/>
            <person name="Torres M.F."/>
            <person name="Damm U."/>
            <person name="Buiate E.A."/>
            <person name="Epstein L."/>
            <person name="Alkan N."/>
            <person name="Altmueller J."/>
            <person name="Alvarado-Balderrama L."/>
            <person name="Bauser C.A."/>
            <person name="Becker C."/>
            <person name="Birren B.W."/>
            <person name="Chen Z."/>
            <person name="Choi J."/>
            <person name="Crouch J.A."/>
            <person name="Duvick J.P."/>
            <person name="Farman M.A."/>
            <person name="Gan P."/>
            <person name="Heiman D."/>
            <person name="Henrissat B."/>
            <person name="Howard R.J."/>
            <person name="Kabbage M."/>
            <person name="Koch C."/>
            <person name="Kracher B."/>
            <person name="Kubo Y."/>
            <person name="Law A.D."/>
            <person name="Lebrun M.-H."/>
            <person name="Lee Y.-H."/>
            <person name="Miyara I."/>
            <person name="Moore N."/>
            <person name="Neumann U."/>
            <person name="Nordstroem K."/>
            <person name="Panaccione D.G."/>
            <person name="Panstruga R."/>
            <person name="Place M."/>
            <person name="Proctor R.H."/>
            <person name="Prusky D."/>
            <person name="Rech G."/>
            <person name="Reinhardt R."/>
            <person name="Rollins J.A."/>
            <person name="Rounsley S."/>
            <person name="Schardl C.L."/>
            <person name="Schwartz D.C."/>
            <person name="Shenoy N."/>
            <person name="Shirasu K."/>
            <person name="Sikhakolli U.R."/>
            <person name="Stueber K."/>
            <person name="Sukno S.A."/>
            <person name="Sweigard J.A."/>
            <person name="Takano Y."/>
            <person name="Takahara H."/>
            <person name="Trail F."/>
            <person name="van der Does H.C."/>
            <person name="Voll L.M."/>
            <person name="Will I."/>
            <person name="Young S."/>
            <person name="Zeng Q."/>
            <person name="Zhang J."/>
            <person name="Zhou S."/>
            <person name="Dickman M.B."/>
            <person name="Schulze-Lefert P."/>
            <person name="Ver Loren van Themaat E."/>
            <person name="Ma L.-J."/>
            <person name="Vaillancourt L.J."/>
        </authorList>
    </citation>
    <scope>NUCLEOTIDE SEQUENCE [LARGE SCALE GENOMIC DNA]</scope>
    <source>
        <strain evidence="2">M1.001 / M2 / FGSC 10212</strain>
    </source>
</reference>
<name>E3QZC9_COLGM</name>
<accession>E3QZC9</accession>
<evidence type="ECO:0000313" key="1">
    <source>
        <dbReference type="EMBL" id="EFQ36217.1"/>
    </source>
</evidence>
<dbReference type="RefSeq" id="XP_008100237.1">
    <property type="nucleotide sequence ID" value="XM_008102046.1"/>
</dbReference>
<dbReference type="GeneID" id="24416726"/>
<dbReference type="Proteomes" id="UP000008782">
    <property type="component" value="Unassembled WGS sequence"/>
</dbReference>
<keyword evidence="2" id="KW-1185">Reference proteome</keyword>
<sequence>MARKSIRAASPHPACAEQLGAPLVNNHPARMRQLQLELDPVIRDSILPSQCEMPCFGRVFIPPNAYVGHAQVPSISSSWQKFRRDRVSVASNLKVVPRWDVARNEERPNETGHVFVRNRVVSLHEPSR</sequence>